<protein>
    <submittedName>
        <fullName evidence="2">Hemerythrin domain-containing protein</fullName>
    </submittedName>
</protein>
<keyword evidence="3" id="KW-1185">Reference proteome</keyword>
<evidence type="ECO:0000313" key="2">
    <source>
        <dbReference type="EMBL" id="RXZ43998.1"/>
    </source>
</evidence>
<name>A0ABY0FGM0_9NEIS</name>
<dbReference type="Proteomes" id="UP000290682">
    <property type="component" value="Unassembled WGS sequence"/>
</dbReference>
<dbReference type="InterPro" id="IPR012312">
    <property type="entry name" value="Hemerythrin-like"/>
</dbReference>
<dbReference type="PANTHER" id="PTHR39966">
    <property type="entry name" value="BLL2471 PROTEIN-RELATED"/>
    <property type="match status" value="1"/>
</dbReference>
<dbReference type="CDD" id="cd12108">
    <property type="entry name" value="Hr-like"/>
    <property type="match status" value="1"/>
</dbReference>
<accession>A0ABY0FGM0</accession>
<dbReference type="PANTHER" id="PTHR39966:SF1">
    <property type="entry name" value="HEMERYTHRIN-LIKE DOMAIN-CONTAINING PROTEIN"/>
    <property type="match status" value="1"/>
</dbReference>
<proteinExistence type="predicted"/>
<dbReference type="EMBL" id="REGR01000005">
    <property type="protein sequence ID" value="RXZ43998.1"/>
    <property type="molecule type" value="Genomic_DNA"/>
</dbReference>
<sequence>MPLTDSLPRPAPSFDEPLEMLAACHDKLRRFCKMLATLPAHLAAHGADGEAVDAARAVLRYFDHAGPHHHQDEEDELFPLLRERDPGAAAALARLHREHEVFIEQWQALRPGLQRIVAGEAAELPAVLVASYVCDYRAHIAFEEEWLFPLAARLITPDELAAAGARMAARRQAQPF</sequence>
<evidence type="ECO:0000259" key="1">
    <source>
        <dbReference type="Pfam" id="PF01814"/>
    </source>
</evidence>
<dbReference type="Pfam" id="PF01814">
    <property type="entry name" value="Hemerythrin"/>
    <property type="match status" value="1"/>
</dbReference>
<reference evidence="2 3" key="1">
    <citation type="submission" date="2018-10" db="EMBL/GenBank/DDBJ databases">
        <title>Draft genome of Fastidiocella sp. strain 375T, a bacterium isolated from a karstic cave dripping water.</title>
        <authorList>
            <person name="Coelho C."/>
            <person name="Verissimo A."/>
            <person name="Tiago I."/>
        </authorList>
    </citation>
    <scope>NUCLEOTIDE SEQUENCE [LARGE SCALE GENOMIC DNA]</scope>
    <source>
        <strain evidence="2 3">CAVE-375</strain>
    </source>
</reference>
<feature type="domain" description="Hemerythrin-like" evidence="1">
    <location>
        <begin position="17"/>
        <end position="151"/>
    </location>
</feature>
<evidence type="ECO:0000313" key="3">
    <source>
        <dbReference type="Proteomes" id="UP000290682"/>
    </source>
</evidence>
<dbReference type="Gene3D" id="1.20.120.520">
    <property type="entry name" value="nmb1532 protein domain like"/>
    <property type="match status" value="1"/>
</dbReference>
<comment type="caution">
    <text evidence="2">The sequence shown here is derived from an EMBL/GenBank/DDBJ whole genome shotgun (WGS) entry which is preliminary data.</text>
</comment>
<dbReference type="RefSeq" id="WP_129212588.1">
    <property type="nucleotide sequence ID" value="NZ_REGR01000005.1"/>
</dbReference>
<organism evidence="2 3">
    <name type="scientific">Crenobacter cavernae</name>
    <dbReference type="NCBI Taxonomy" id="2290923"/>
    <lineage>
        <taxon>Bacteria</taxon>
        <taxon>Pseudomonadati</taxon>
        <taxon>Pseudomonadota</taxon>
        <taxon>Betaproteobacteria</taxon>
        <taxon>Neisseriales</taxon>
        <taxon>Neisseriaceae</taxon>
        <taxon>Crenobacter</taxon>
    </lineage>
</organism>
<gene>
    <name evidence="2" type="ORF">EBB06_07465</name>
</gene>